<name>A0A3B4BSC6_PYGNA</name>
<protein>
    <submittedName>
        <fullName evidence="1">Uncharacterized protein</fullName>
    </submittedName>
</protein>
<organism evidence="1 2">
    <name type="scientific">Pygocentrus nattereri</name>
    <name type="common">Red-bellied piranha</name>
    <dbReference type="NCBI Taxonomy" id="42514"/>
    <lineage>
        <taxon>Eukaryota</taxon>
        <taxon>Metazoa</taxon>
        <taxon>Chordata</taxon>
        <taxon>Craniata</taxon>
        <taxon>Vertebrata</taxon>
        <taxon>Euteleostomi</taxon>
        <taxon>Actinopterygii</taxon>
        <taxon>Neopterygii</taxon>
        <taxon>Teleostei</taxon>
        <taxon>Ostariophysi</taxon>
        <taxon>Characiformes</taxon>
        <taxon>Characoidei</taxon>
        <taxon>Pygocentrus</taxon>
    </lineage>
</organism>
<evidence type="ECO:0000313" key="1">
    <source>
        <dbReference type="Ensembl" id="ENSPNAP00000002612.1"/>
    </source>
</evidence>
<reference evidence="1 2" key="1">
    <citation type="submission" date="2020-10" db="EMBL/GenBank/DDBJ databases">
        <title>Pygocentrus nattereri (red-bellied piranha) genome, fPygNat1, primary haplotype.</title>
        <authorList>
            <person name="Myers G."/>
            <person name="Meyer A."/>
            <person name="Karagic N."/>
            <person name="Pippel M."/>
            <person name="Winkler S."/>
            <person name="Tracey A."/>
            <person name="Wood J."/>
            <person name="Formenti G."/>
            <person name="Howe K."/>
            <person name="Fedrigo O."/>
            <person name="Jarvis E.D."/>
        </authorList>
    </citation>
    <scope>NUCLEOTIDE SEQUENCE [LARGE SCALE GENOMIC DNA]</scope>
</reference>
<accession>A0A3B4BSC6</accession>
<dbReference type="Ensembl" id="ENSPNAT00000010156.2">
    <property type="protein sequence ID" value="ENSPNAP00000002612.1"/>
    <property type="gene ID" value="ENSPNAG00000008951.2"/>
</dbReference>
<sequence length="48" mass="5371">IAVQNRVFILSWRSAAPCTSRAFITTKNSRRKAGAIMRRSSSSASSRW</sequence>
<evidence type="ECO:0000313" key="2">
    <source>
        <dbReference type="Proteomes" id="UP001501920"/>
    </source>
</evidence>
<reference evidence="1" key="3">
    <citation type="submission" date="2025-09" db="UniProtKB">
        <authorList>
            <consortium name="Ensembl"/>
        </authorList>
    </citation>
    <scope>IDENTIFICATION</scope>
</reference>
<dbReference type="AlphaFoldDB" id="A0A3B4BSC6"/>
<keyword evidence="2" id="KW-1185">Reference proteome</keyword>
<proteinExistence type="predicted"/>
<reference evidence="1" key="2">
    <citation type="submission" date="2025-08" db="UniProtKB">
        <authorList>
            <consortium name="Ensembl"/>
        </authorList>
    </citation>
    <scope>IDENTIFICATION</scope>
</reference>
<dbReference type="Proteomes" id="UP001501920">
    <property type="component" value="Chromosome 20"/>
</dbReference>